<feature type="transmembrane region" description="Helical" evidence="1">
    <location>
        <begin position="7"/>
        <end position="30"/>
    </location>
</feature>
<protein>
    <recommendedName>
        <fullName evidence="4">BCR, YitT family</fullName>
    </recommendedName>
</protein>
<feature type="transmembrane region" description="Helical" evidence="1">
    <location>
        <begin position="107"/>
        <end position="126"/>
    </location>
</feature>
<feature type="transmembrane region" description="Helical" evidence="1">
    <location>
        <begin position="157"/>
        <end position="175"/>
    </location>
</feature>
<evidence type="ECO:0000256" key="1">
    <source>
        <dbReference type="SAM" id="Phobius"/>
    </source>
</evidence>
<dbReference type="PATRIC" id="fig|476272.21.peg.1019"/>
<organism evidence="2 3">
    <name type="scientific">Blautia hydrogenotrophica (strain DSM 10507 / JCM 14656 / S5a33)</name>
    <name type="common">Ruminococcus hydrogenotrophicus</name>
    <dbReference type="NCBI Taxonomy" id="476272"/>
    <lineage>
        <taxon>Bacteria</taxon>
        <taxon>Bacillati</taxon>
        <taxon>Bacillota</taxon>
        <taxon>Clostridia</taxon>
        <taxon>Lachnospirales</taxon>
        <taxon>Lachnospiraceae</taxon>
        <taxon>Blautia</taxon>
    </lineage>
</organism>
<reference evidence="2 3" key="2">
    <citation type="submission" date="2009-02" db="EMBL/GenBank/DDBJ databases">
        <title>Draft genome sequence of Blautia hydrogenotrophica DSM 10507 (Ruminococcus hydrogenotrophicus DSM 10507).</title>
        <authorList>
            <person name="Sudarsanam P."/>
            <person name="Ley R."/>
            <person name="Guruge J."/>
            <person name="Turnbaugh P.J."/>
            <person name="Mahowald M."/>
            <person name="Liep D."/>
            <person name="Gordon J."/>
        </authorList>
    </citation>
    <scope>NUCLEOTIDE SEQUENCE [LARGE SCALE GENOMIC DNA]</scope>
    <source>
        <strain evidence="3">DSM 10507 / JCM 14656 / S5a33</strain>
    </source>
</reference>
<dbReference type="AlphaFoldDB" id="C0CPT5"/>
<comment type="caution">
    <text evidence="2">The sequence shown here is derived from an EMBL/GenBank/DDBJ whole genome shotgun (WGS) entry which is preliminary data.</text>
</comment>
<dbReference type="InterPro" id="IPR038750">
    <property type="entry name" value="YczE/YyaS-like"/>
</dbReference>
<keyword evidence="1" id="KW-0812">Transmembrane</keyword>
<sequence length="230" mass="25305">MKNNLLRYFWFVAGILINSFGVALITKAALGTSPISSLPYVLSLQFPMTLGQFTFILNMVFILLEVILLKKDFHAIQYLQIAVNVLFSFCIDVSMNLLFFFEPANLAVQFAALIVGCTILALGINIEVAPDVLVVPGEGVVKAISQVSRRRFGTVKVIFDTTLVIGAAFLSFLFFHRLSGLGIGTILSACIVGRFVNLINRHLPLISQIASLRQKPNSFSGAYKKKEQVS</sequence>
<keyword evidence="1" id="KW-1133">Transmembrane helix</keyword>
<dbReference type="GeneID" id="86822547"/>
<dbReference type="EMBL" id="ACBZ01000158">
    <property type="protein sequence ID" value="EEG48255.1"/>
    <property type="molecule type" value="Genomic_DNA"/>
</dbReference>
<keyword evidence="1" id="KW-0472">Membrane</keyword>
<reference evidence="2 3" key="1">
    <citation type="submission" date="2009-01" db="EMBL/GenBank/DDBJ databases">
        <authorList>
            <person name="Fulton L."/>
            <person name="Clifton S."/>
            <person name="Fulton B."/>
            <person name="Xu J."/>
            <person name="Minx P."/>
            <person name="Pepin K.H."/>
            <person name="Johnson M."/>
            <person name="Bhonagiri V."/>
            <person name="Nash W.E."/>
            <person name="Mardis E.R."/>
            <person name="Wilson R.K."/>
        </authorList>
    </citation>
    <scope>NUCLEOTIDE SEQUENCE [LARGE SCALE GENOMIC DNA]</scope>
    <source>
        <strain evidence="3">DSM 10507 / JCM 14656 / S5a33</strain>
    </source>
</reference>
<dbReference type="RefSeq" id="WP_005950622.1">
    <property type="nucleotide sequence ID" value="NZ_CP136423.1"/>
</dbReference>
<feature type="transmembrane region" description="Helical" evidence="1">
    <location>
        <begin position="81"/>
        <end position="101"/>
    </location>
</feature>
<proteinExistence type="predicted"/>
<dbReference type="Pfam" id="PF19700">
    <property type="entry name" value="DUF6198"/>
    <property type="match status" value="1"/>
</dbReference>
<accession>C0CPT5</accession>
<name>C0CPT5_BLAHS</name>
<evidence type="ECO:0008006" key="4">
    <source>
        <dbReference type="Google" id="ProtNLM"/>
    </source>
</evidence>
<gene>
    <name evidence="2" type="ORF">RUMHYD_02886</name>
</gene>
<feature type="transmembrane region" description="Helical" evidence="1">
    <location>
        <begin position="181"/>
        <end position="199"/>
    </location>
</feature>
<dbReference type="PANTHER" id="PTHR40078">
    <property type="entry name" value="INTEGRAL MEMBRANE PROTEIN-RELATED"/>
    <property type="match status" value="1"/>
</dbReference>
<dbReference type="PANTHER" id="PTHR40078:SF1">
    <property type="entry name" value="INTEGRAL MEMBRANE PROTEIN"/>
    <property type="match status" value="1"/>
</dbReference>
<dbReference type="Proteomes" id="UP000003100">
    <property type="component" value="Unassembled WGS sequence"/>
</dbReference>
<evidence type="ECO:0000313" key="2">
    <source>
        <dbReference type="EMBL" id="EEG48255.1"/>
    </source>
</evidence>
<dbReference type="HOGENOM" id="CLU_083843_2_0_9"/>
<keyword evidence="3" id="KW-1185">Reference proteome</keyword>
<evidence type="ECO:0000313" key="3">
    <source>
        <dbReference type="Proteomes" id="UP000003100"/>
    </source>
</evidence>
<feature type="transmembrane region" description="Helical" evidence="1">
    <location>
        <begin position="50"/>
        <end position="69"/>
    </location>
</feature>
<dbReference type="eggNOG" id="COG2364">
    <property type="taxonomic scope" value="Bacteria"/>
</dbReference>